<keyword evidence="2" id="KW-0540">Nuclease</keyword>
<dbReference type="Proteomes" id="UP000460949">
    <property type="component" value="Unassembled WGS sequence"/>
</dbReference>
<sequence>MYFVDREKIEKILSYMETIQAEVKKQGFSSFREKLVLERLTHLTVEAFLDVGNMMIDGFIMRDPGSYDDMIDILLDEKVLPAEEEGAFKQFIQLRKMIVHEYTEVDHTAVAEAWTTYQEALEAFPERIRTYLDQELGPVSAFSKDNTKGEA</sequence>
<dbReference type="Pfam" id="PF01934">
    <property type="entry name" value="HepT-like"/>
    <property type="match status" value="1"/>
</dbReference>
<dbReference type="Gene3D" id="1.20.120.580">
    <property type="entry name" value="bsu32300-like"/>
    <property type="match status" value="1"/>
</dbReference>
<reference evidence="5 6" key="1">
    <citation type="submission" date="2019-11" db="EMBL/GenBank/DDBJ databases">
        <title>Genome sequences of 17 halophilic strains isolated from different environments.</title>
        <authorList>
            <person name="Furrow R.E."/>
        </authorList>
    </citation>
    <scope>NUCLEOTIDE SEQUENCE [LARGE SCALE GENOMIC DNA]</scope>
    <source>
        <strain evidence="5 6">22511_23_Filter</strain>
    </source>
</reference>
<evidence type="ECO:0000313" key="6">
    <source>
        <dbReference type="Proteomes" id="UP000460949"/>
    </source>
</evidence>
<proteinExistence type="inferred from homology"/>
<dbReference type="GO" id="GO:0016787">
    <property type="term" value="F:hydrolase activity"/>
    <property type="evidence" value="ECO:0007669"/>
    <property type="project" value="UniProtKB-KW"/>
</dbReference>
<accession>A0A845DTZ4</accession>
<protein>
    <submittedName>
        <fullName evidence="5">DUF86 domain-containing protein</fullName>
    </submittedName>
</protein>
<keyword evidence="3" id="KW-0378">Hydrolase</keyword>
<organism evidence="5 6">
    <name type="scientific">Halobacillus litoralis</name>
    <dbReference type="NCBI Taxonomy" id="45668"/>
    <lineage>
        <taxon>Bacteria</taxon>
        <taxon>Bacillati</taxon>
        <taxon>Bacillota</taxon>
        <taxon>Bacilli</taxon>
        <taxon>Bacillales</taxon>
        <taxon>Bacillaceae</taxon>
        <taxon>Halobacillus</taxon>
    </lineage>
</organism>
<evidence type="ECO:0000256" key="4">
    <source>
        <dbReference type="ARBA" id="ARBA00024207"/>
    </source>
</evidence>
<comment type="caution">
    <text evidence="5">The sequence shown here is derived from an EMBL/GenBank/DDBJ whole genome shotgun (WGS) entry which is preliminary data.</text>
</comment>
<evidence type="ECO:0000256" key="3">
    <source>
        <dbReference type="ARBA" id="ARBA00022801"/>
    </source>
</evidence>
<dbReference type="GO" id="GO:0004540">
    <property type="term" value="F:RNA nuclease activity"/>
    <property type="evidence" value="ECO:0007669"/>
    <property type="project" value="InterPro"/>
</dbReference>
<dbReference type="GO" id="GO:0110001">
    <property type="term" value="C:toxin-antitoxin complex"/>
    <property type="evidence" value="ECO:0007669"/>
    <property type="project" value="InterPro"/>
</dbReference>
<dbReference type="AlphaFoldDB" id="A0A845DTZ4"/>
<evidence type="ECO:0000256" key="2">
    <source>
        <dbReference type="ARBA" id="ARBA00022722"/>
    </source>
</evidence>
<dbReference type="PANTHER" id="PTHR33397:SF5">
    <property type="entry name" value="RNASE YUTE-RELATED"/>
    <property type="match status" value="1"/>
</dbReference>
<evidence type="ECO:0000256" key="1">
    <source>
        <dbReference type="ARBA" id="ARBA00022649"/>
    </source>
</evidence>
<dbReference type="InterPro" id="IPR037038">
    <property type="entry name" value="HepT-like_sf"/>
</dbReference>
<dbReference type="PANTHER" id="PTHR33397">
    <property type="entry name" value="UPF0331 PROTEIN YUTE"/>
    <property type="match status" value="1"/>
</dbReference>
<dbReference type="RefSeq" id="WP_160838502.1">
    <property type="nucleotide sequence ID" value="NZ_WMET01000003.1"/>
</dbReference>
<evidence type="ECO:0000313" key="5">
    <source>
        <dbReference type="EMBL" id="MYL21123.1"/>
    </source>
</evidence>
<keyword evidence="1" id="KW-1277">Toxin-antitoxin system</keyword>
<dbReference type="EMBL" id="WMET01000003">
    <property type="protein sequence ID" value="MYL21123.1"/>
    <property type="molecule type" value="Genomic_DNA"/>
</dbReference>
<name>A0A845DTZ4_9BACI</name>
<dbReference type="InterPro" id="IPR052379">
    <property type="entry name" value="Type_VII_TA_RNase"/>
</dbReference>
<dbReference type="InterPro" id="IPR008201">
    <property type="entry name" value="HepT-like"/>
</dbReference>
<comment type="similarity">
    <text evidence="4">Belongs to the HepT RNase toxin family.</text>
</comment>
<gene>
    <name evidence="5" type="ORF">GLW04_14560</name>
</gene>
<dbReference type="OrthoDB" id="2375467at2"/>